<reference evidence="3 4" key="1">
    <citation type="submission" date="2024-01" db="EMBL/GenBank/DDBJ databases">
        <title>The genome of the rayed Mediterranean limpet Patella caerulea (Linnaeus, 1758).</title>
        <authorList>
            <person name="Anh-Thu Weber A."/>
            <person name="Halstead-Nussloch G."/>
        </authorList>
    </citation>
    <scope>NUCLEOTIDE SEQUENCE [LARGE SCALE GENOMIC DNA]</scope>
    <source>
        <strain evidence="3">AATW-2023a</strain>
        <tissue evidence="3">Whole specimen</tissue>
    </source>
</reference>
<keyword evidence="1" id="KW-0812">Transmembrane</keyword>
<feature type="domain" description="NXPE C-terminal" evidence="2">
    <location>
        <begin position="356"/>
        <end position="582"/>
    </location>
</feature>
<dbReference type="Proteomes" id="UP001347796">
    <property type="component" value="Unassembled WGS sequence"/>
</dbReference>
<dbReference type="AlphaFoldDB" id="A0AAN8JQP2"/>
<accession>A0AAN8JQP2</accession>
<dbReference type="PANTHER" id="PTHR16165:SF5">
    <property type="entry name" value="NXPE FAMILY MEMBER 3"/>
    <property type="match status" value="1"/>
</dbReference>
<proteinExistence type="predicted"/>
<keyword evidence="1" id="KW-0472">Membrane</keyword>
<feature type="transmembrane region" description="Helical" evidence="1">
    <location>
        <begin position="18"/>
        <end position="34"/>
    </location>
</feature>
<dbReference type="PANTHER" id="PTHR16165">
    <property type="entry name" value="NXPE FAMILY MEMBER"/>
    <property type="match status" value="1"/>
</dbReference>
<name>A0AAN8JQP2_PATCE</name>
<dbReference type="Pfam" id="PF24536">
    <property type="entry name" value="NXPE4_C"/>
    <property type="match status" value="1"/>
</dbReference>
<keyword evidence="1" id="KW-1133">Transmembrane helix</keyword>
<comment type="caution">
    <text evidence="3">The sequence shown here is derived from an EMBL/GenBank/DDBJ whole genome shotgun (WGS) entry which is preliminary data.</text>
</comment>
<protein>
    <recommendedName>
        <fullName evidence="2">NXPE C-terminal domain-containing protein</fullName>
    </recommendedName>
</protein>
<organism evidence="3 4">
    <name type="scientific">Patella caerulea</name>
    <name type="common">Rayed Mediterranean limpet</name>
    <dbReference type="NCBI Taxonomy" id="87958"/>
    <lineage>
        <taxon>Eukaryota</taxon>
        <taxon>Metazoa</taxon>
        <taxon>Spiralia</taxon>
        <taxon>Lophotrochozoa</taxon>
        <taxon>Mollusca</taxon>
        <taxon>Gastropoda</taxon>
        <taxon>Patellogastropoda</taxon>
        <taxon>Patelloidea</taxon>
        <taxon>Patellidae</taxon>
        <taxon>Patella</taxon>
    </lineage>
</organism>
<evidence type="ECO:0000313" key="3">
    <source>
        <dbReference type="EMBL" id="KAK6182236.1"/>
    </source>
</evidence>
<sequence>MTACKIVFILCFQMRKQLFAVLVLLVIGFIYLTFNSKYAFKQIIKFTSGETKVHDKKRLKFQTFNNRNIQGYGNPSSYQRLLLQMYNFPAKNIVEVNDKMADEYFIENEEKLLADPPLVNIEDISNPEYSVLTTKRVYYVLGETIDILIQMNNGYKKPKRRGGDDVRVWMANSDSSCAGEVTDLNNGTYRARLKALWSGKASIQAALAFSRQEARVLLDNRRKLKVVRYSIGKYAKNEDSGELTFCSPFPYIPLVHDVCNYTKLNSNPYYCGVPLSHNLNCSDWKEVYTVRYSKQIMTTQERKLLSRKSRLIMFKDSITVRIENGPINNLPNCSQIKKSLTWTDTAPRGHFKKHIWYPSYCQRTITPSCLRRCITNTTITLIGDSTVRQWYESIIKITNCSNDIYDNVNKTKRSGRRCLDKELNYKVTFGLHGFPYSVANSMDAIVNMISFQKRLEAIHVQGKHFVILHMYLHFLFFHTSIFVSRVRSLRDTILDLLKREPHVKIAIKGPHAFYDADNKPIVKNDYLGKVYIHILKTELFELKDKIWFMDFWDMSVSAQNHPIHPERWFVNENVKLFFDYVC</sequence>
<evidence type="ECO:0000256" key="1">
    <source>
        <dbReference type="SAM" id="Phobius"/>
    </source>
</evidence>
<dbReference type="InterPro" id="IPR057106">
    <property type="entry name" value="NXPE4_C"/>
</dbReference>
<evidence type="ECO:0000259" key="2">
    <source>
        <dbReference type="Pfam" id="PF24536"/>
    </source>
</evidence>
<evidence type="ECO:0000313" key="4">
    <source>
        <dbReference type="Proteomes" id="UP001347796"/>
    </source>
</evidence>
<keyword evidence="4" id="KW-1185">Reference proteome</keyword>
<dbReference type="EMBL" id="JAZGQO010000007">
    <property type="protein sequence ID" value="KAK6182236.1"/>
    <property type="molecule type" value="Genomic_DNA"/>
</dbReference>
<gene>
    <name evidence="3" type="ORF">SNE40_009964</name>
</gene>